<evidence type="ECO:0000256" key="6">
    <source>
        <dbReference type="ARBA" id="ARBA00023014"/>
    </source>
</evidence>
<keyword evidence="1" id="KW-0004">4Fe-4S</keyword>
<comment type="caution">
    <text evidence="9">The sequence shown here is derived from an EMBL/GenBank/DDBJ whole genome shotgun (WGS) entry which is preliminary data.</text>
</comment>
<dbReference type="SMART" id="SM00986">
    <property type="entry name" value="UDG"/>
    <property type="match status" value="1"/>
</dbReference>
<evidence type="ECO:0000256" key="1">
    <source>
        <dbReference type="ARBA" id="ARBA00022485"/>
    </source>
</evidence>
<keyword evidence="5" id="KW-0408">Iron</keyword>
<evidence type="ECO:0000256" key="5">
    <source>
        <dbReference type="ARBA" id="ARBA00023004"/>
    </source>
</evidence>
<evidence type="ECO:0000256" key="4">
    <source>
        <dbReference type="ARBA" id="ARBA00022801"/>
    </source>
</evidence>
<name>A0A9W7NF48_9PROT</name>
<dbReference type="GO" id="GO:0097506">
    <property type="term" value="F:deaminated base DNA N-glycosylase activity"/>
    <property type="evidence" value="ECO:0007669"/>
    <property type="project" value="UniProtKB-ARBA"/>
</dbReference>
<evidence type="ECO:0000313" key="10">
    <source>
        <dbReference type="Proteomes" id="UP000480854"/>
    </source>
</evidence>
<dbReference type="SUPFAM" id="SSF52141">
    <property type="entry name" value="Uracil-DNA glycosylase-like"/>
    <property type="match status" value="1"/>
</dbReference>
<gene>
    <name evidence="9" type="ORF">DS843_30190</name>
</gene>
<dbReference type="InterPro" id="IPR036895">
    <property type="entry name" value="Uracil-DNA_glycosylase-like_sf"/>
</dbReference>
<sequence>MKAQSMTDLPFADYQQPTKTAAGPRLAIVGEAPGAEEARRGVPFVGRSGQLLDETLKAVGVERAECLVANVFRFQPPGNKVGHFFASRTRAKKEGRALNERWGPFGTSDWVLADFSGEIEHLQQTLEVFGPRVIVALGRTPLWALTGLNGIMQLRGTVQPCRLVPGAEVVATFHPSYILRGQLAEQPTFLADLKLAVSRLAS</sequence>
<keyword evidence="7" id="KW-0234">DNA repair</keyword>
<dbReference type="OrthoDB" id="5290748at2"/>
<evidence type="ECO:0000256" key="3">
    <source>
        <dbReference type="ARBA" id="ARBA00022763"/>
    </source>
</evidence>
<organism evidence="9 10">
    <name type="scientific">Roseomonas genomospecies 6</name>
    <dbReference type="NCBI Taxonomy" id="214106"/>
    <lineage>
        <taxon>Bacteria</taxon>
        <taxon>Pseudomonadati</taxon>
        <taxon>Pseudomonadota</taxon>
        <taxon>Alphaproteobacteria</taxon>
        <taxon>Acetobacterales</taxon>
        <taxon>Roseomonadaceae</taxon>
        <taxon>Roseomonas</taxon>
    </lineage>
</organism>
<keyword evidence="2" id="KW-0479">Metal-binding</keyword>
<evidence type="ECO:0000259" key="8">
    <source>
        <dbReference type="SMART" id="SM00986"/>
    </source>
</evidence>
<keyword evidence="10" id="KW-1185">Reference proteome</keyword>
<reference evidence="9 10" key="1">
    <citation type="submission" date="2018-07" db="EMBL/GenBank/DDBJ databases">
        <title>Genome sequence of Azospirillum sp. ATCC 49961.</title>
        <authorList>
            <person name="Sant'Anna F.H."/>
            <person name="Baldani J.I."/>
            <person name="Zilli J.E."/>
            <person name="Reis V.M."/>
            <person name="Hartmann A."/>
            <person name="Cruz L."/>
            <person name="de Souza E.M."/>
            <person name="de Oliveira Pedrosa F."/>
            <person name="Passaglia L.M.P."/>
        </authorList>
    </citation>
    <scope>NUCLEOTIDE SEQUENCE [LARGE SCALE GENOMIC DNA]</scope>
    <source>
        <strain evidence="9 10">ATCC 49961</strain>
    </source>
</reference>
<dbReference type="CDD" id="cd10030">
    <property type="entry name" value="UDG-F4_TTUDGA_SPO1dp_like"/>
    <property type="match status" value="1"/>
</dbReference>
<protein>
    <submittedName>
        <fullName evidence="9">Uracil-DNA glycosylase</fullName>
    </submittedName>
</protein>
<dbReference type="GO" id="GO:0046872">
    <property type="term" value="F:metal ion binding"/>
    <property type="evidence" value="ECO:0007669"/>
    <property type="project" value="UniProtKB-KW"/>
</dbReference>
<proteinExistence type="predicted"/>
<dbReference type="AlphaFoldDB" id="A0A9W7NF48"/>
<dbReference type="SMART" id="SM00987">
    <property type="entry name" value="UreE_C"/>
    <property type="match status" value="1"/>
</dbReference>
<keyword evidence="4" id="KW-0378">Hydrolase</keyword>
<evidence type="ECO:0000313" key="9">
    <source>
        <dbReference type="EMBL" id="KAA0675748.1"/>
    </source>
</evidence>
<dbReference type="PANTHER" id="PTHR33693:SF9">
    <property type="entry name" value="TYPE-4 URACIL-DNA GLYCOSYLASE"/>
    <property type="match status" value="1"/>
</dbReference>
<feature type="domain" description="Uracil-DNA glycosylase-like" evidence="8">
    <location>
        <begin position="16"/>
        <end position="194"/>
    </location>
</feature>
<dbReference type="InterPro" id="IPR051536">
    <property type="entry name" value="UDG_Type-4/5"/>
</dbReference>
<dbReference type="GO" id="GO:0051539">
    <property type="term" value="F:4 iron, 4 sulfur cluster binding"/>
    <property type="evidence" value="ECO:0007669"/>
    <property type="project" value="UniProtKB-KW"/>
</dbReference>
<dbReference type="Gene3D" id="3.40.470.10">
    <property type="entry name" value="Uracil-DNA glycosylase-like domain"/>
    <property type="match status" value="1"/>
</dbReference>
<dbReference type="InterPro" id="IPR005122">
    <property type="entry name" value="Uracil-DNA_glycosylase-like"/>
</dbReference>
<dbReference type="GO" id="GO:0006281">
    <property type="term" value="P:DNA repair"/>
    <property type="evidence" value="ECO:0007669"/>
    <property type="project" value="UniProtKB-KW"/>
</dbReference>
<evidence type="ECO:0000256" key="2">
    <source>
        <dbReference type="ARBA" id="ARBA00022723"/>
    </source>
</evidence>
<dbReference type="Pfam" id="PF03167">
    <property type="entry name" value="UDG"/>
    <property type="match status" value="1"/>
</dbReference>
<dbReference type="PANTHER" id="PTHR33693">
    <property type="entry name" value="TYPE-5 URACIL-DNA GLYCOSYLASE"/>
    <property type="match status" value="1"/>
</dbReference>
<dbReference type="Proteomes" id="UP000480854">
    <property type="component" value="Unassembled WGS sequence"/>
</dbReference>
<accession>A0A9W7NF48</accession>
<keyword evidence="6" id="KW-0411">Iron-sulfur</keyword>
<keyword evidence="3" id="KW-0227">DNA damage</keyword>
<dbReference type="EMBL" id="QOKW01000055">
    <property type="protein sequence ID" value="KAA0675748.1"/>
    <property type="molecule type" value="Genomic_DNA"/>
</dbReference>
<evidence type="ECO:0000256" key="7">
    <source>
        <dbReference type="ARBA" id="ARBA00023204"/>
    </source>
</evidence>